<organism evidence="2 3">
    <name type="scientific">Podarcis lilfordi</name>
    <name type="common">Lilford's wall lizard</name>
    <dbReference type="NCBI Taxonomy" id="74358"/>
    <lineage>
        <taxon>Eukaryota</taxon>
        <taxon>Metazoa</taxon>
        <taxon>Chordata</taxon>
        <taxon>Craniata</taxon>
        <taxon>Vertebrata</taxon>
        <taxon>Euteleostomi</taxon>
        <taxon>Lepidosauria</taxon>
        <taxon>Squamata</taxon>
        <taxon>Bifurcata</taxon>
        <taxon>Unidentata</taxon>
        <taxon>Episquamata</taxon>
        <taxon>Laterata</taxon>
        <taxon>Lacertibaenia</taxon>
        <taxon>Lacertidae</taxon>
        <taxon>Podarcis</taxon>
    </lineage>
</organism>
<evidence type="ECO:0000256" key="1">
    <source>
        <dbReference type="SAM" id="MobiDB-lite"/>
    </source>
</evidence>
<feature type="region of interest" description="Disordered" evidence="1">
    <location>
        <begin position="25"/>
        <end position="45"/>
    </location>
</feature>
<dbReference type="Proteomes" id="UP001178461">
    <property type="component" value="Chromosome 4"/>
</dbReference>
<keyword evidence="3" id="KW-1185">Reference proteome</keyword>
<protein>
    <submittedName>
        <fullName evidence="2">Uncharacterized protein</fullName>
    </submittedName>
</protein>
<name>A0AA35P1M5_9SAUR</name>
<feature type="region of interest" description="Disordered" evidence="1">
    <location>
        <begin position="94"/>
        <end position="121"/>
    </location>
</feature>
<dbReference type="AlphaFoldDB" id="A0AA35P1M5"/>
<accession>A0AA35P1M5</accession>
<proteinExistence type="predicted"/>
<reference evidence="2" key="1">
    <citation type="submission" date="2022-12" db="EMBL/GenBank/DDBJ databases">
        <authorList>
            <person name="Alioto T."/>
            <person name="Alioto T."/>
            <person name="Gomez Garrido J."/>
        </authorList>
    </citation>
    <scope>NUCLEOTIDE SEQUENCE</scope>
</reference>
<dbReference type="EMBL" id="OX395129">
    <property type="protein sequence ID" value="CAI5772241.1"/>
    <property type="molecule type" value="Genomic_DNA"/>
</dbReference>
<feature type="compositionally biased region" description="Polar residues" evidence="1">
    <location>
        <begin position="102"/>
        <end position="119"/>
    </location>
</feature>
<evidence type="ECO:0000313" key="2">
    <source>
        <dbReference type="EMBL" id="CAI5772241.1"/>
    </source>
</evidence>
<evidence type="ECO:0000313" key="3">
    <source>
        <dbReference type="Proteomes" id="UP001178461"/>
    </source>
</evidence>
<sequence length="207" mass="23004">MRESQEWAPCQVGKARRALNLKRINLGSSNSSGRKPADDCNSAPTSLETSWLQGLQIKQDTHNNNMSISMFFHSCLTKTLECQPKKERFTLGQQDAAEQHQPGVNHTSATPRTSSQETPKCSKFESCHLKELTLTAAAMTWQGEKKSSNHSPAGGCCDALKTTSMHRHPKLPGFAEHDFLKMLKGETVAINILPKHCRYNLVVQCLL</sequence>
<gene>
    <name evidence="2" type="ORF">PODLI_1B040797</name>
</gene>